<dbReference type="KEGG" id="cap:CLDAP_39310"/>
<dbReference type="OrthoDB" id="9789133at2"/>
<protein>
    <recommendedName>
        <fullName evidence="3">Lactamase</fullName>
    </recommendedName>
</protein>
<dbReference type="Gene3D" id="3.60.15.10">
    <property type="entry name" value="Ribonuclease Z/Hydroxyacylglutathione hydrolase-like"/>
    <property type="match status" value="1"/>
</dbReference>
<dbReference type="PANTHER" id="PTHR39189">
    <property type="entry name" value="UPF0173 METAL-DEPENDENT HYDROLASE YTKL"/>
    <property type="match status" value="1"/>
</dbReference>
<dbReference type="eggNOG" id="COG2220">
    <property type="taxonomic scope" value="Bacteria"/>
</dbReference>
<gene>
    <name evidence="1" type="ordered locus">CLDAP_39310</name>
</gene>
<dbReference type="RefSeq" id="WP_014435191.1">
    <property type="nucleotide sequence ID" value="NC_017079.1"/>
</dbReference>
<dbReference type="HOGENOM" id="CLU_070010_3_0_0"/>
<sequence length="218" mass="24182">MDITWYGLSCFRIREGGVTVICDPYDKSVGLVLPKMRADIVTVSHDRPGHNAVDRVLGEPKVLTGPGEYEVKNVFITGLTTYHRRSDKRPPERNVAFFFEFGDLTVGHLGDIGEVPTQSEIEELNIGEIDVLMVPVGGGETLDPARAVELVGLLEPRLVIPMHYRHEGLNGTLLHNLESVDRFLKEFGAASVEPIEMLKLTKSTLPEETQVVLLKPNL</sequence>
<evidence type="ECO:0000313" key="1">
    <source>
        <dbReference type="EMBL" id="BAM01971.1"/>
    </source>
</evidence>
<name>I0I9N3_CALAS</name>
<dbReference type="SUPFAM" id="SSF56281">
    <property type="entry name" value="Metallo-hydrolase/oxidoreductase"/>
    <property type="match status" value="1"/>
</dbReference>
<dbReference type="EMBL" id="AP012337">
    <property type="protein sequence ID" value="BAM01971.1"/>
    <property type="molecule type" value="Genomic_DNA"/>
</dbReference>
<dbReference type="Proteomes" id="UP000007880">
    <property type="component" value="Chromosome"/>
</dbReference>
<organism evidence="1 2">
    <name type="scientific">Caldilinea aerophila (strain DSM 14535 / JCM 11387 / NBRC 104270 / STL-6-O1)</name>
    <dbReference type="NCBI Taxonomy" id="926550"/>
    <lineage>
        <taxon>Bacteria</taxon>
        <taxon>Bacillati</taxon>
        <taxon>Chloroflexota</taxon>
        <taxon>Caldilineae</taxon>
        <taxon>Caldilineales</taxon>
        <taxon>Caldilineaceae</taxon>
        <taxon>Caldilinea</taxon>
    </lineage>
</organism>
<accession>I0I9N3</accession>
<evidence type="ECO:0008006" key="3">
    <source>
        <dbReference type="Google" id="ProtNLM"/>
    </source>
</evidence>
<evidence type="ECO:0000313" key="2">
    <source>
        <dbReference type="Proteomes" id="UP000007880"/>
    </source>
</evidence>
<dbReference type="AlphaFoldDB" id="I0I9N3"/>
<keyword evidence="2" id="KW-1185">Reference proteome</keyword>
<dbReference type="Pfam" id="PF13483">
    <property type="entry name" value="Lactamase_B_3"/>
    <property type="match status" value="1"/>
</dbReference>
<reference evidence="1 2" key="1">
    <citation type="submission" date="2012-02" db="EMBL/GenBank/DDBJ databases">
        <title>Complete genome sequence of Caldilinea aerophila DSM 14535 (= NBRC 102666).</title>
        <authorList>
            <person name="Oguchi A."/>
            <person name="Hosoyama A."/>
            <person name="Sekine M."/>
            <person name="Fukai R."/>
            <person name="Kato Y."/>
            <person name="Nakamura S."/>
            <person name="Hanada S."/>
            <person name="Yamazaki S."/>
            <person name="Fujita N."/>
        </authorList>
    </citation>
    <scope>NUCLEOTIDE SEQUENCE [LARGE SCALE GENOMIC DNA]</scope>
    <source>
        <strain evidence="2">DSM 14535 / JCM 11387 / NBRC 104270 / STL-6-O1</strain>
    </source>
</reference>
<proteinExistence type="predicted"/>
<dbReference type="PANTHER" id="PTHR39189:SF1">
    <property type="entry name" value="UPF0173 METAL-DEPENDENT HYDROLASE YTKL"/>
    <property type="match status" value="1"/>
</dbReference>
<dbReference type="STRING" id="926550.CLDAP_39310"/>
<dbReference type="InterPro" id="IPR036866">
    <property type="entry name" value="RibonucZ/Hydroxyglut_hydro"/>
</dbReference>